<feature type="compositionally biased region" description="Basic and acidic residues" evidence="1">
    <location>
        <begin position="24"/>
        <end position="33"/>
    </location>
</feature>
<reference evidence="2" key="2">
    <citation type="submission" date="2015-06" db="UniProtKB">
        <authorList>
            <consortium name="EnsemblPlants"/>
        </authorList>
    </citation>
    <scope>IDENTIFICATION</scope>
    <source>
        <strain evidence="2">DM1-3 516 R44</strain>
    </source>
</reference>
<dbReference type="Gramene" id="PGSC0003DMT400085399">
    <property type="protein sequence ID" value="PGSC0003DMT400085399"/>
    <property type="gene ID" value="PGSC0003DMG400034970"/>
</dbReference>
<feature type="region of interest" description="Disordered" evidence="1">
    <location>
        <begin position="11"/>
        <end position="54"/>
    </location>
</feature>
<evidence type="ECO:0000256" key="1">
    <source>
        <dbReference type="SAM" id="MobiDB-lite"/>
    </source>
</evidence>
<accession>M1D9F2</accession>
<protein>
    <submittedName>
        <fullName evidence="2">Gag-pol polyprotein</fullName>
    </submittedName>
</protein>
<keyword evidence="3" id="KW-1185">Reference proteome</keyword>
<dbReference type="AlphaFoldDB" id="M1D9F2"/>
<dbReference type="PaxDb" id="4113-PGSC0003DMT400085399"/>
<reference evidence="3" key="1">
    <citation type="journal article" date="2011" name="Nature">
        <title>Genome sequence and analysis of the tuber crop potato.</title>
        <authorList>
            <consortium name="The Potato Genome Sequencing Consortium"/>
        </authorList>
    </citation>
    <scope>NUCLEOTIDE SEQUENCE [LARGE SCALE GENOMIC DNA]</scope>
    <source>
        <strain evidence="3">cv. DM1-3 516 R44</strain>
    </source>
</reference>
<evidence type="ECO:0000313" key="2">
    <source>
        <dbReference type="EnsemblPlants" id="PGSC0003DMT400085399"/>
    </source>
</evidence>
<name>M1D9F2_SOLTU</name>
<proteinExistence type="predicted"/>
<dbReference type="EnsemblPlants" id="PGSC0003DMT400085399">
    <property type="protein sequence ID" value="PGSC0003DMT400085399"/>
    <property type="gene ID" value="PGSC0003DMG400034970"/>
</dbReference>
<organism evidence="2 3">
    <name type="scientific">Solanum tuberosum</name>
    <name type="common">Potato</name>
    <dbReference type="NCBI Taxonomy" id="4113"/>
    <lineage>
        <taxon>Eukaryota</taxon>
        <taxon>Viridiplantae</taxon>
        <taxon>Streptophyta</taxon>
        <taxon>Embryophyta</taxon>
        <taxon>Tracheophyta</taxon>
        <taxon>Spermatophyta</taxon>
        <taxon>Magnoliopsida</taxon>
        <taxon>eudicotyledons</taxon>
        <taxon>Gunneridae</taxon>
        <taxon>Pentapetalae</taxon>
        <taxon>asterids</taxon>
        <taxon>lamiids</taxon>
        <taxon>Solanales</taxon>
        <taxon>Solanaceae</taxon>
        <taxon>Solanoideae</taxon>
        <taxon>Solaneae</taxon>
        <taxon>Solanum</taxon>
    </lineage>
</organism>
<sequence>MDCKWVHGLATMPSGLRPRTTTRTTDRRSDHVPWFEAKSQVSDTHRRSTRQAVGQTTVRRLGSMDGQLSVIFKGSWDMATRRAYTRRNVRENAEQEAPKVPVDPLAEQVTNAKFRNAFQVLARSMTTQANREVGVCVNPNVGTEASRMRDFTRMIPPEFHGSKVEEETQEVIDEVDKVLMIMGVTPVEKVELATYQLKCVMFVQS</sequence>
<dbReference type="Proteomes" id="UP000011115">
    <property type="component" value="Unassembled WGS sequence"/>
</dbReference>
<dbReference type="HOGENOM" id="CLU_1339543_0_0_1"/>
<evidence type="ECO:0000313" key="3">
    <source>
        <dbReference type="Proteomes" id="UP000011115"/>
    </source>
</evidence>
<dbReference type="InParanoid" id="M1D9F2"/>